<dbReference type="InterPro" id="IPR020904">
    <property type="entry name" value="Sc_DH/Rdtase_CS"/>
</dbReference>
<dbReference type="InterPro" id="IPR057326">
    <property type="entry name" value="KR_dom"/>
</dbReference>
<organism evidence="5 6">
    <name type="scientific">Pseudoxanthomonas winnipegensis</name>
    <dbReference type="NCBI Taxonomy" id="2480810"/>
    <lineage>
        <taxon>Bacteria</taxon>
        <taxon>Pseudomonadati</taxon>
        <taxon>Pseudomonadota</taxon>
        <taxon>Gammaproteobacteria</taxon>
        <taxon>Lysobacterales</taxon>
        <taxon>Lysobacteraceae</taxon>
        <taxon>Pseudoxanthomonas</taxon>
    </lineage>
</organism>
<dbReference type="PROSITE" id="PS00061">
    <property type="entry name" value="ADH_SHORT"/>
    <property type="match status" value="1"/>
</dbReference>
<feature type="domain" description="Ketoreductase" evidence="4">
    <location>
        <begin position="5"/>
        <end position="184"/>
    </location>
</feature>
<evidence type="ECO:0000256" key="2">
    <source>
        <dbReference type="ARBA" id="ARBA00023002"/>
    </source>
</evidence>
<dbReference type="OrthoDB" id="8653364at2"/>
<dbReference type="EMBL" id="SHMC01000003">
    <property type="protein sequence ID" value="TAA25795.1"/>
    <property type="molecule type" value="Genomic_DNA"/>
</dbReference>
<dbReference type="PANTHER" id="PTHR44196">
    <property type="entry name" value="DEHYDROGENASE/REDUCTASE SDR FAMILY MEMBER 7B"/>
    <property type="match status" value="1"/>
</dbReference>
<dbReference type="AlphaFoldDB" id="A0A4Q8LBB4"/>
<dbReference type="Gene3D" id="3.40.50.720">
    <property type="entry name" value="NAD(P)-binding Rossmann-like Domain"/>
    <property type="match status" value="1"/>
</dbReference>
<dbReference type="Pfam" id="PF00106">
    <property type="entry name" value="adh_short"/>
    <property type="match status" value="1"/>
</dbReference>
<dbReference type="RefSeq" id="WP_130551413.1">
    <property type="nucleotide sequence ID" value="NZ_SHMC01000003.1"/>
</dbReference>
<proteinExistence type="inferred from homology"/>
<evidence type="ECO:0000313" key="5">
    <source>
        <dbReference type="EMBL" id="TAA25795.1"/>
    </source>
</evidence>
<dbReference type="SMART" id="SM00822">
    <property type="entry name" value="PKS_KR"/>
    <property type="match status" value="1"/>
</dbReference>
<name>A0A4Q8LBB4_9GAMM</name>
<comment type="caution">
    <text evidence="5">The sequence shown here is derived from an EMBL/GenBank/DDBJ whole genome shotgun (WGS) entry which is preliminary data.</text>
</comment>
<reference evidence="5 6" key="1">
    <citation type="submission" date="2019-02" db="EMBL/GenBank/DDBJ databases">
        <title>WGS of Pseudoxanthomonas species novum from clinical isolates.</title>
        <authorList>
            <person name="Bernier A.-M."/>
            <person name="Bernard K."/>
            <person name="Vachon A."/>
        </authorList>
    </citation>
    <scope>NUCLEOTIDE SEQUENCE [LARGE SCALE GENOMIC DNA]</scope>
    <source>
        <strain evidence="5 6">NML171200</strain>
    </source>
</reference>
<sequence length="247" mass="25989">MTTQRTVLITGGTSGIGLGLAKRYAQGGARVVITGRSAERLEQARAELPGCVTIAGDLARADARERLADRIASELGGLDVLVNNAGIQRRVDIAHDTAAWPERQAEIDLLFCAPIHLGTLLVPLLRKARQGGQLVNVTSGGAFNPQTFAPGYSAAKAALHSYTMNLRRALAGAGVTVTELIPPAVATALAGPGQAHGADLDAFCDAVFPRIERGEAEVGFGPTDTAEFRERLSAEHARFEAFARRNG</sequence>
<dbReference type="PRINTS" id="PR00080">
    <property type="entry name" value="SDRFAMILY"/>
</dbReference>
<evidence type="ECO:0000259" key="4">
    <source>
        <dbReference type="SMART" id="SM00822"/>
    </source>
</evidence>
<dbReference type="PRINTS" id="PR00081">
    <property type="entry name" value="GDHRDH"/>
</dbReference>
<dbReference type="SUPFAM" id="SSF51735">
    <property type="entry name" value="NAD(P)-binding Rossmann-fold domains"/>
    <property type="match status" value="1"/>
</dbReference>
<dbReference type="Proteomes" id="UP000292627">
    <property type="component" value="Unassembled WGS sequence"/>
</dbReference>
<dbReference type="InterPro" id="IPR002347">
    <property type="entry name" value="SDR_fam"/>
</dbReference>
<dbReference type="GO" id="GO:0016020">
    <property type="term" value="C:membrane"/>
    <property type="evidence" value="ECO:0007669"/>
    <property type="project" value="TreeGrafter"/>
</dbReference>
<dbReference type="InterPro" id="IPR036291">
    <property type="entry name" value="NAD(P)-bd_dom_sf"/>
</dbReference>
<evidence type="ECO:0000256" key="3">
    <source>
        <dbReference type="RuleBase" id="RU000363"/>
    </source>
</evidence>
<dbReference type="GO" id="GO:0016491">
    <property type="term" value="F:oxidoreductase activity"/>
    <property type="evidence" value="ECO:0007669"/>
    <property type="project" value="UniProtKB-KW"/>
</dbReference>
<dbReference type="PANTHER" id="PTHR44196:SF1">
    <property type="entry name" value="DEHYDROGENASE_REDUCTASE SDR FAMILY MEMBER 7B"/>
    <property type="match status" value="1"/>
</dbReference>
<keyword evidence="2" id="KW-0560">Oxidoreductase</keyword>
<accession>A0A4Q8LBB4</accession>
<protein>
    <submittedName>
        <fullName evidence="5">SDR family NAD(P)-dependent oxidoreductase</fullName>
    </submittedName>
</protein>
<gene>
    <name evidence="5" type="ORF">EA660_10200</name>
</gene>
<evidence type="ECO:0000313" key="6">
    <source>
        <dbReference type="Proteomes" id="UP000292627"/>
    </source>
</evidence>
<comment type="similarity">
    <text evidence="1 3">Belongs to the short-chain dehydrogenases/reductases (SDR) family.</text>
</comment>
<evidence type="ECO:0000256" key="1">
    <source>
        <dbReference type="ARBA" id="ARBA00006484"/>
    </source>
</evidence>